<dbReference type="PANTHER" id="PTHR10900">
    <property type="entry name" value="PERIOSTIN-RELATED"/>
    <property type="match status" value="1"/>
</dbReference>
<dbReference type="PANTHER" id="PTHR10900:SF77">
    <property type="entry name" value="FI19380P1"/>
    <property type="match status" value="1"/>
</dbReference>
<dbReference type="RefSeq" id="WP_027953198.1">
    <property type="nucleotide sequence ID" value="NZ_JBHLZF010000001.1"/>
</dbReference>
<reference evidence="1 2" key="1">
    <citation type="submission" date="2024-09" db="EMBL/GenBank/DDBJ databases">
        <authorList>
            <person name="Sun Q."/>
            <person name="Mori K."/>
        </authorList>
    </citation>
    <scope>NUCLEOTIDE SEQUENCE [LARGE SCALE GENOMIC DNA]</scope>
    <source>
        <strain evidence="1 2">ATCC 51272</strain>
    </source>
</reference>
<keyword evidence="2" id="KW-1185">Reference proteome</keyword>
<evidence type="ECO:0008006" key="3">
    <source>
        <dbReference type="Google" id="ProtNLM"/>
    </source>
</evidence>
<dbReference type="EMBL" id="JBHLZF010000001">
    <property type="protein sequence ID" value="MFB9897010.1"/>
    <property type="molecule type" value="Genomic_DNA"/>
</dbReference>
<gene>
    <name evidence="1" type="ORF">ACFFK8_04070</name>
</gene>
<dbReference type="Proteomes" id="UP001589688">
    <property type="component" value="Unassembled WGS sequence"/>
</dbReference>
<dbReference type="PROSITE" id="PS51257">
    <property type="entry name" value="PROKAR_LIPOPROTEIN"/>
    <property type="match status" value="1"/>
</dbReference>
<dbReference type="InterPro" id="IPR036378">
    <property type="entry name" value="FAS1_dom_sf"/>
</dbReference>
<dbReference type="InterPro" id="IPR050904">
    <property type="entry name" value="Adhesion/Biosynth-related"/>
</dbReference>
<name>A0ABV5ZI13_9BACT</name>
<evidence type="ECO:0000313" key="1">
    <source>
        <dbReference type="EMBL" id="MFB9897010.1"/>
    </source>
</evidence>
<sequence>MKKLFVCLSLICVGLMTSCVDKNEEVDEDNKPAWLGGSIYEALKNPDSKYLTGTFATYLRLVDDLGYGSTLSRTGSKTVFPANDEAFQRFFQSNAWGVTSYEQLTVAQKKLLLYSSMLDNALLVSMLSNVSSGPASVEDGLALKHQTSVSVADTVTHLYGATQMPKNNGWWTPYYNKGIDLVQDGTRPMMVHFTREQMVNNNITTAGDGSDFEILTGERYDADNASAYIFNDKIINQDVTCQNGYIHQLQDVLVPPGNMADVLRRAPETSIFSRMVDYYAAPYFNQTVTNNYNDWAVANNAALIDSIFELRYVSSRSQGGSLTVDPGNNALGNGRYLKYDLGWNQYYPAHANTSGIDYSITDMGAIFAPDDDAVRKYFLPGGPGAYLIDIYGKQSNTEDNLLENLDSMQMANPAIITAFIRNLQQSSFVETVPSKFPTIINDASENMGMSTRLLRRTGDKYDIKIANNGVVYVTNEMIAPDEYRAVLAPSSSYPDMYVMNWAIQDSKVLRVDFKYYLLAMSATYGLFLPDDEAFGHYYIDPTSLKNANPRALRFYKFVTNPKSGAAELRCDVHRYNPATGEVGADVIETVRYNSAATAKYTSQLVDILNYHTLLLPDGETIGRNHYYQTKHGGEVYVSGNGVGATVGTGAQVDADAKLTPARIEVDYTEANGHAYRMDRVIQAPQKSVSRILQDNAQFSDFYELCAGFAAADVLLKAGISDAQNSFGTTEQDQYLVFTSTYGTGSNQVKNACLDENVKMFNTYNYTLYAPDNAAMQVAYAHGLPRWSDIQAALAPYESAEDVPAAVAAAAKQQIKAIRSFCRYHFQSGSVYADNTVAADTYESLCTNSLGMAEQYAVSGGNGRISIVDGAGQSHSVDGGEGRMVNQMTRDYWFDRERTSASAIITSSFCAVHELSTPLFLYKDAAGNPSWDADVVAANAAAAKRMAAKGRQTNNKR</sequence>
<dbReference type="SUPFAM" id="SSF82153">
    <property type="entry name" value="FAS1 domain"/>
    <property type="match status" value="3"/>
</dbReference>
<proteinExistence type="predicted"/>
<comment type="caution">
    <text evidence="1">The sequence shown here is derived from an EMBL/GenBank/DDBJ whole genome shotgun (WGS) entry which is preliminary data.</text>
</comment>
<accession>A0ABV5ZI13</accession>
<protein>
    <recommendedName>
        <fullName evidence="3">FAS1 domain-containing protein</fullName>
    </recommendedName>
</protein>
<dbReference type="Gene3D" id="2.30.180.10">
    <property type="entry name" value="FAS1 domain"/>
    <property type="match status" value="1"/>
</dbReference>
<evidence type="ECO:0000313" key="2">
    <source>
        <dbReference type="Proteomes" id="UP001589688"/>
    </source>
</evidence>
<organism evidence="1 2">
    <name type="scientific">Hallella seregens ATCC 51272</name>
    <dbReference type="NCBI Taxonomy" id="1336250"/>
    <lineage>
        <taxon>Bacteria</taxon>
        <taxon>Pseudomonadati</taxon>
        <taxon>Bacteroidota</taxon>
        <taxon>Bacteroidia</taxon>
        <taxon>Bacteroidales</taxon>
        <taxon>Prevotellaceae</taxon>
        <taxon>Hallella</taxon>
    </lineage>
</organism>